<dbReference type="SUPFAM" id="SSF47072">
    <property type="entry name" value="Cysteine alpha-hairpin motif"/>
    <property type="match status" value="1"/>
</dbReference>
<dbReference type="EMBL" id="CCKQ01013300">
    <property type="protein sequence ID" value="CDW84949.1"/>
    <property type="molecule type" value="Genomic_DNA"/>
</dbReference>
<feature type="region of interest" description="Disordered" evidence="1">
    <location>
        <begin position="106"/>
        <end position="127"/>
    </location>
</feature>
<dbReference type="AlphaFoldDB" id="A0A078AS01"/>
<gene>
    <name evidence="2" type="primary">Contig7871.g8395</name>
    <name evidence="2" type="ORF">STYLEM_14018</name>
</gene>
<evidence type="ECO:0000313" key="3">
    <source>
        <dbReference type="Proteomes" id="UP000039865"/>
    </source>
</evidence>
<sequence>MPRRGGSSGRSSGGGFSGRSSFGGGGGMFGRSSPRHNSSGAFRSPTRSTVAPPAPSRSPFQNSTQGQQRGPGLGSALGMGLALGAGSAIGHSAMNSMFGGGMGHGSGMGMGSGSQPATDDGNSNRMGEYEAPMYDGSTMKQLDMQMTPEQLNQKQLEQQAQVDPCFSNVSNLLNCLKENPGNIGICQIQMNDMVSCQKSHQQPNID</sequence>
<organism evidence="2 3">
    <name type="scientific">Stylonychia lemnae</name>
    <name type="common">Ciliate</name>
    <dbReference type="NCBI Taxonomy" id="5949"/>
    <lineage>
        <taxon>Eukaryota</taxon>
        <taxon>Sar</taxon>
        <taxon>Alveolata</taxon>
        <taxon>Ciliophora</taxon>
        <taxon>Intramacronucleata</taxon>
        <taxon>Spirotrichea</taxon>
        <taxon>Stichotrichia</taxon>
        <taxon>Sporadotrichida</taxon>
        <taxon>Oxytrichidae</taxon>
        <taxon>Stylonychinae</taxon>
        <taxon>Stylonychia</taxon>
    </lineage>
</organism>
<dbReference type="InterPro" id="IPR009069">
    <property type="entry name" value="Cys_alpha_HP_mot_SF"/>
</dbReference>
<feature type="compositionally biased region" description="Polar residues" evidence="1">
    <location>
        <begin position="115"/>
        <end position="125"/>
    </location>
</feature>
<name>A0A078AS01_STYLE</name>
<feature type="region of interest" description="Disordered" evidence="1">
    <location>
        <begin position="1"/>
        <end position="75"/>
    </location>
</feature>
<protein>
    <submittedName>
        <fullName evidence="2">Uncharacterized protein</fullName>
    </submittedName>
</protein>
<dbReference type="Proteomes" id="UP000039865">
    <property type="component" value="Unassembled WGS sequence"/>
</dbReference>
<dbReference type="InParanoid" id="A0A078AS01"/>
<evidence type="ECO:0000256" key="1">
    <source>
        <dbReference type="SAM" id="MobiDB-lite"/>
    </source>
</evidence>
<proteinExistence type="predicted"/>
<accession>A0A078AS01</accession>
<feature type="compositionally biased region" description="Gly residues" evidence="1">
    <location>
        <begin position="1"/>
        <end position="29"/>
    </location>
</feature>
<keyword evidence="3" id="KW-1185">Reference proteome</keyword>
<evidence type="ECO:0000313" key="2">
    <source>
        <dbReference type="EMBL" id="CDW84949.1"/>
    </source>
</evidence>
<reference evidence="2 3" key="1">
    <citation type="submission" date="2014-06" db="EMBL/GenBank/DDBJ databases">
        <authorList>
            <person name="Swart Estienne"/>
        </authorList>
    </citation>
    <scope>NUCLEOTIDE SEQUENCE [LARGE SCALE GENOMIC DNA]</scope>
    <source>
        <strain evidence="2 3">130c</strain>
    </source>
</reference>
<feature type="compositionally biased region" description="Polar residues" evidence="1">
    <location>
        <begin position="35"/>
        <end position="49"/>
    </location>
</feature>
<feature type="compositionally biased region" description="Polar residues" evidence="1">
    <location>
        <begin position="58"/>
        <end position="68"/>
    </location>
</feature>